<dbReference type="InterPro" id="IPR013856">
    <property type="entry name" value="Peptidase_M4_domain"/>
</dbReference>
<proteinExistence type="inferred from homology"/>
<evidence type="ECO:0000256" key="3">
    <source>
        <dbReference type="ARBA" id="ARBA00022723"/>
    </source>
</evidence>
<dbReference type="Proteomes" id="UP000268313">
    <property type="component" value="Unassembled WGS sequence"/>
</dbReference>
<keyword evidence="6 8" id="KW-0482">Metalloprotease</keyword>
<dbReference type="RefSeq" id="WP_120602677.1">
    <property type="nucleotide sequence ID" value="NZ_JABFJX010000101.1"/>
</dbReference>
<keyword evidence="8" id="KW-0964">Secreted</keyword>
<keyword evidence="3" id="KW-0479">Metal-binding</keyword>
<sequence>MCCNSRIWHSHHCILPPYVSRQIAQNGSPQQRAKALRTLSIDNTLRAIRLSSSGAPQAAKRLIPGPMVVESQKLRTIYNVNNSEALPGMEARSEGKDDTGDAAVDEAYVGLGATYDLYWEVFGRNSIDGNGMPLNGHVHYGSGYDNAFWDGERMVFGDGDGDLFNRFTISVDVIGHELAHGVTEHEGPLAYFLQAGALNESLSDCFGSLVKQRLLNQTVDQADWLIGAGLLTDKVQGKALRSMKDPGTAFDDPVLGKDPQPANMKDFVNTWEDNGGVHINSGIPNKAFCIAATNLKGYAWEKAGLIWLETLRDSRLKANASFLSFARLTVTAAVRLYGSGDEEQIVRDAWGQVGIKVSKERAGAPVWTPQVQKPATQPVQRKH</sequence>
<evidence type="ECO:0000259" key="11">
    <source>
        <dbReference type="Pfam" id="PF16485"/>
    </source>
</evidence>
<comment type="cofactor">
    <cofactor evidence="8">
        <name>Zn(2+)</name>
        <dbReference type="ChEBI" id="CHEBI:29105"/>
    </cofactor>
</comment>
<evidence type="ECO:0000256" key="6">
    <source>
        <dbReference type="ARBA" id="ARBA00023049"/>
    </source>
</evidence>
<dbReference type="GO" id="GO:0046872">
    <property type="term" value="F:metal ion binding"/>
    <property type="evidence" value="ECO:0007669"/>
    <property type="project" value="UniProtKB-UniRule"/>
</dbReference>
<dbReference type="GO" id="GO:0006508">
    <property type="term" value="P:proteolysis"/>
    <property type="evidence" value="ECO:0007669"/>
    <property type="project" value="UniProtKB-KW"/>
</dbReference>
<dbReference type="PANTHER" id="PTHR43579">
    <property type="match status" value="1"/>
</dbReference>
<evidence type="ECO:0000256" key="1">
    <source>
        <dbReference type="ARBA" id="ARBA00009388"/>
    </source>
</evidence>
<comment type="subcellular location">
    <subcellularLocation>
        <location evidence="8">Secreted</location>
    </subcellularLocation>
</comment>
<dbReference type="Pfam" id="PF16485">
    <property type="entry name" value="PLN_propep"/>
    <property type="match status" value="1"/>
</dbReference>
<organism evidence="12 13">
    <name type="scientific">Corallococcus carmarthensis</name>
    <dbReference type="NCBI Taxonomy" id="2316728"/>
    <lineage>
        <taxon>Bacteria</taxon>
        <taxon>Pseudomonadati</taxon>
        <taxon>Myxococcota</taxon>
        <taxon>Myxococcia</taxon>
        <taxon>Myxococcales</taxon>
        <taxon>Cystobacterineae</taxon>
        <taxon>Myxococcaceae</taxon>
        <taxon>Corallococcus</taxon>
    </lineage>
</organism>
<dbReference type="InterPro" id="IPR027268">
    <property type="entry name" value="Peptidase_M4/M1_CTD_sf"/>
</dbReference>
<dbReference type="PANTHER" id="PTHR43579:SF1">
    <property type="entry name" value="NEUTRAL METALLOPROTEINASE"/>
    <property type="match status" value="1"/>
</dbReference>
<feature type="domain" description="Peptidase M4 C-terminal" evidence="10">
    <location>
        <begin position="189"/>
        <end position="355"/>
    </location>
</feature>
<comment type="caution">
    <text evidence="12">The sequence shown here is derived from an EMBL/GenBank/DDBJ whole genome shotgun (WGS) entry which is preliminary data.</text>
</comment>
<comment type="function">
    <text evidence="8">Extracellular zinc metalloprotease.</text>
</comment>
<feature type="active site" description="Proton donor" evidence="7">
    <location>
        <position position="278"/>
    </location>
</feature>
<evidence type="ECO:0000256" key="5">
    <source>
        <dbReference type="ARBA" id="ARBA00022833"/>
    </source>
</evidence>
<dbReference type="EMBL" id="RAWE01000032">
    <property type="protein sequence ID" value="RKH04147.1"/>
    <property type="molecule type" value="Genomic_DNA"/>
</dbReference>
<protein>
    <recommendedName>
        <fullName evidence="8">Neutral metalloproteinase</fullName>
        <ecNumber evidence="8">3.4.24.-</ecNumber>
    </recommendedName>
</protein>
<feature type="domain" description="Protealysin N-terminal propeptide" evidence="11">
    <location>
        <begin position="14"/>
        <end position="40"/>
    </location>
</feature>
<dbReference type="InterPro" id="IPR052759">
    <property type="entry name" value="Metalloprotease_M4"/>
</dbReference>
<evidence type="ECO:0000256" key="4">
    <source>
        <dbReference type="ARBA" id="ARBA00022801"/>
    </source>
</evidence>
<reference evidence="13" key="1">
    <citation type="submission" date="2018-09" db="EMBL/GenBank/DDBJ databases">
        <authorList>
            <person name="Livingstone P.G."/>
            <person name="Whitworth D.E."/>
        </authorList>
    </citation>
    <scope>NUCLEOTIDE SEQUENCE [LARGE SCALE GENOMIC DNA]</scope>
    <source>
        <strain evidence="13">CA043D</strain>
    </source>
</reference>
<evidence type="ECO:0000256" key="2">
    <source>
        <dbReference type="ARBA" id="ARBA00022670"/>
    </source>
</evidence>
<dbReference type="InterPro" id="IPR001570">
    <property type="entry name" value="Peptidase_M4_C_domain"/>
</dbReference>
<evidence type="ECO:0000256" key="8">
    <source>
        <dbReference type="RuleBase" id="RU366073"/>
    </source>
</evidence>
<dbReference type="InterPro" id="IPR032475">
    <property type="entry name" value="Protealysin_N_PP"/>
</dbReference>
<dbReference type="EC" id="3.4.24.-" evidence="8"/>
<gene>
    <name evidence="12" type="ORF">D7X32_12100</name>
</gene>
<dbReference type="CDD" id="cd09597">
    <property type="entry name" value="M4_TLP"/>
    <property type="match status" value="1"/>
</dbReference>
<evidence type="ECO:0000256" key="7">
    <source>
        <dbReference type="PIRSR" id="PIRSR623612-1"/>
    </source>
</evidence>
<dbReference type="OrthoDB" id="5378341at2"/>
<evidence type="ECO:0000313" key="12">
    <source>
        <dbReference type="EMBL" id="RKH04147.1"/>
    </source>
</evidence>
<feature type="domain" description="Peptidase M4" evidence="9">
    <location>
        <begin position="97"/>
        <end position="184"/>
    </location>
</feature>
<dbReference type="Pfam" id="PF02868">
    <property type="entry name" value="Peptidase_M4_C"/>
    <property type="match status" value="1"/>
</dbReference>
<evidence type="ECO:0000259" key="10">
    <source>
        <dbReference type="Pfam" id="PF02868"/>
    </source>
</evidence>
<dbReference type="Gene3D" id="3.10.170.10">
    <property type="match status" value="1"/>
</dbReference>
<dbReference type="InterPro" id="IPR023612">
    <property type="entry name" value="Peptidase_M4"/>
</dbReference>
<dbReference type="Gene3D" id="1.10.390.10">
    <property type="entry name" value="Neutral Protease Domain 2"/>
    <property type="match status" value="1"/>
</dbReference>
<feature type="active site" evidence="7">
    <location>
        <position position="177"/>
    </location>
</feature>
<keyword evidence="2 8" id="KW-0645">Protease</keyword>
<evidence type="ECO:0000313" key="13">
    <source>
        <dbReference type="Proteomes" id="UP000268313"/>
    </source>
</evidence>
<keyword evidence="4 8" id="KW-0378">Hydrolase</keyword>
<dbReference type="AlphaFoldDB" id="A0A3A8K9Y9"/>
<dbReference type="SUPFAM" id="SSF55486">
    <property type="entry name" value="Metalloproteases ('zincins'), catalytic domain"/>
    <property type="match status" value="1"/>
</dbReference>
<evidence type="ECO:0000259" key="9">
    <source>
        <dbReference type="Pfam" id="PF01447"/>
    </source>
</evidence>
<dbReference type="Pfam" id="PF01447">
    <property type="entry name" value="Peptidase_M4"/>
    <property type="match status" value="1"/>
</dbReference>
<dbReference type="PRINTS" id="PR00730">
    <property type="entry name" value="THERMOLYSIN"/>
</dbReference>
<dbReference type="GO" id="GO:0004222">
    <property type="term" value="F:metalloendopeptidase activity"/>
    <property type="evidence" value="ECO:0007669"/>
    <property type="project" value="UniProtKB-UniRule"/>
</dbReference>
<keyword evidence="5 8" id="KW-0862">Zinc</keyword>
<dbReference type="GO" id="GO:0005576">
    <property type="term" value="C:extracellular region"/>
    <property type="evidence" value="ECO:0007669"/>
    <property type="project" value="UniProtKB-SubCell"/>
</dbReference>
<keyword evidence="13" id="KW-1185">Reference proteome</keyword>
<accession>A0A3A8K9Y9</accession>
<name>A0A3A8K9Y9_9BACT</name>
<comment type="similarity">
    <text evidence="1 8">Belongs to the peptidase M4 family.</text>
</comment>